<gene>
    <name evidence="1" type="ORF">K8V91_03420</name>
</gene>
<proteinExistence type="predicted"/>
<evidence type="ECO:0000313" key="2">
    <source>
        <dbReference type="Proteomes" id="UP000749320"/>
    </source>
</evidence>
<dbReference type="RefSeq" id="WP_191376488.1">
    <property type="nucleotide sequence ID" value="NZ_CAJFOD010000115.1"/>
</dbReference>
<reference evidence="1" key="1">
    <citation type="journal article" date="2021" name="PeerJ">
        <title>Extensive microbial diversity within the chicken gut microbiome revealed by metagenomics and culture.</title>
        <authorList>
            <person name="Gilroy R."/>
            <person name="Ravi A."/>
            <person name="Getino M."/>
            <person name="Pursley I."/>
            <person name="Horton D.L."/>
            <person name="Alikhan N.F."/>
            <person name="Baker D."/>
            <person name="Gharbi K."/>
            <person name="Hall N."/>
            <person name="Watson M."/>
            <person name="Adriaenssens E.M."/>
            <person name="Foster-Nyarko E."/>
            <person name="Jarju S."/>
            <person name="Secka A."/>
            <person name="Antonio M."/>
            <person name="Oren A."/>
            <person name="Chaudhuri R.R."/>
            <person name="La Ragione R."/>
            <person name="Hildebrand F."/>
            <person name="Pallen M.J."/>
        </authorList>
    </citation>
    <scope>NUCLEOTIDE SEQUENCE</scope>
    <source>
        <strain evidence="1">CHK193-16274</strain>
    </source>
</reference>
<sequence length="151" mass="17371">MSKINYDLLFELAKKQGIPISKVDSSEKAGIFISNGNGGIREFTVDDICPIVNNEKKINYKVIDDKVYDAFKFVELSSLIGPLEKKFKKSCIIDLKETYDDEVIKLSIHQRKNNLKKVMEKYSENYKSKFEYCSNISNTKCNSNLTMPIYS</sequence>
<reference evidence="1" key="2">
    <citation type="submission" date="2021-09" db="EMBL/GenBank/DDBJ databases">
        <authorList>
            <person name="Gilroy R."/>
        </authorList>
    </citation>
    <scope>NUCLEOTIDE SEQUENCE</scope>
    <source>
        <strain evidence="1">CHK193-16274</strain>
    </source>
</reference>
<evidence type="ECO:0000313" key="1">
    <source>
        <dbReference type="EMBL" id="HJF39950.1"/>
    </source>
</evidence>
<comment type="caution">
    <text evidence="1">The sequence shown here is derived from an EMBL/GenBank/DDBJ whole genome shotgun (WGS) entry which is preliminary data.</text>
</comment>
<name>A0A921GB31_9FIRM</name>
<dbReference type="AlphaFoldDB" id="A0A921GB31"/>
<dbReference type="EMBL" id="DYWV01000116">
    <property type="protein sequence ID" value="HJF39950.1"/>
    <property type="molecule type" value="Genomic_DNA"/>
</dbReference>
<accession>A0A921GB31</accession>
<protein>
    <submittedName>
        <fullName evidence="1">Uncharacterized protein</fullName>
    </submittedName>
</protein>
<dbReference type="Proteomes" id="UP000749320">
    <property type="component" value="Unassembled WGS sequence"/>
</dbReference>
<organism evidence="1 2">
    <name type="scientific">Thomasclavelia spiroformis</name>
    <dbReference type="NCBI Taxonomy" id="29348"/>
    <lineage>
        <taxon>Bacteria</taxon>
        <taxon>Bacillati</taxon>
        <taxon>Bacillota</taxon>
        <taxon>Erysipelotrichia</taxon>
        <taxon>Erysipelotrichales</taxon>
        <taxon>Coprobacillaceae</taxon>
        <taxon>Thomasclavelia</taxon>
    </lineage>
</organism>